<keyword evidence="1" id="KW-0812">Transmembrane</keyword>
<keyword evidence="1" id="KW-1133">Transmembrane helix</keyword>
<evidence type="ECO:0000313" key="3">
    <source>
        <dbReference type="Proteomes" id="UP000283003"/>
    </source>
</evidence>
<dbReference type="EMBL" id="RXOL01000001">
    <property type="protein sequence ID" value="RVQ68841.1"/>
    <property type="molecule type" value="Genomic_DNA"/>
</dbReference>
<dbReference type="Proteomes" id="UP000283003">
    <property type="component" value="Unassembled WGS sequence"/>
</dbReference>
<feature type="transmembrane region" description="Helical" evidence="1">
    <location>
        <begin position="15"/>
        <end position="33"/>
    </location>
</feature>
<protein>
    <submittedName>
        <fullName evidence="2">Uncharacterized protein</fullName>
    </submittedName>
</protein>
<feature type="transmembrane region" description="Helical" evidence="1">
    <location>
        <begin position="40"/>
        <end position="61"/>
    </location>
</feature>
<keyword evidence="1" id="KW-0472">Membrane</keyword>
<keyword evidence="3" id="KW-1185">Reference proteome</keyword>
<reference evidence="2 3" key="1">
    <citation type="submission" date="2018-12" db="EMBL/GenBank/DDBJ databases">
        <title>Croceicoccus ponticola sp. nov., a lipolytic bacterium isolated from seawater.</title>
        <authorList>
            <person name="Yoon J.-H."/>
        </authorList>
    </citation>
    <scope>NUCLEOTIDE SEQUENCE [LARGE SCALE GENOMIC DNA]</scope>
    <source>
        <strain evidence="2 3">GM-16</strain>
    </source>
</reference>
<dbReference type="AlphaFoldDB" id="A0A437GZP1"/>
<sequence length="112" mass="12479">MLALPTGLLISPKGMAIEALPWLCAMLLGALAVTRLRLALVWLLLTAICIGFVIFIPIGIASQSYRMVDNPGSWVRVAYVMIITGFSLFFLWRRETMIWMRESGGKLSMAVF</sequence>
<accession>A0A437GZP1</accession>
<proteinExistence type="predicted"/>
<name>A0A437GZP1_9SPHN</name>
<evidence type="ECO:0000313" key="2">
    <source>
        <dbReference type="EMBL" id="RVQ68841.1"/>
    </source>
</evidence>
<evidence type="ECO:0000256" key="1">
    <source>
        <dbReference type="SAM" id="Phobius"/>
    </source>
</evidence>
<organism evidence="2 3">
    <name type="scientific">Croceicoccus ponticola</name>
    <dbReference type="NCBI Taxonomy" id="2217664"/>
    <lineage>
        <taxon>Bacteria</taxon>
        <taxon>Pseudomonadati</taxon>
        <taxon>Pseudomonadota</taxon>
        <taxon>Alphaproteobacteria</taxon>
        <taxon>Sphingomonadales</taxon>
        <taxon>Erythrobacteraceae</taxon>
        <taxon>Croceicoccus</taxon>
    </lineage>
</organism>
<feature type="transmembrane region" description="Helical" evidence="1">
    <location>
        <begin position="73"/>
        <end position="92"/>
    </location>
</feature>
<comment type="caution">
    <text evidence="2">The sequence shown here is derived from an EMBL/GenBank/DDBJ whole genome shotgun (WGS) entry which is preliminary data.</text>
</comment>
<gene>
    <name evidence="2" type="ORF">EKN06_01015</name>
</gene>